<feature type="compositionally biased region" description="Low complexity" evidence="1">
    <location>
        <begin position="16"/>
        <end position="36"/>
    </location>
</feature>
<gene>
    <name evidence="2" type="ORF">CC78DRAFT_50492</name>
</gene>
<dbReference type="OrthoDB" id="20105at2759"/>
<accession>A0A9P4N6S0</accession>
<dbReference type="Proteomes" id="UP000800093">
    <property type="component" value="Unassembled WGS sequence"/>
</dbReference>
<protein>
    <recommendedName>
        <fullName evidence="4">UBZ4-type domain-containing protein</fullName>
    </recommendedName>
</protein>
<evidence type="ECO:0000313" key="2">
    <source>
        <dbReference type="EMBL" id="KAF2267853.1"/>
    </source>
</evidence>
<name>A0A9P4N6S0_9PLEO</name>
<sequence length="232" mass="25368">MQRPRRPNRQSRRGNHSQNSQSNSSRGPSSSNNSSNYQPPRLKPAYTPVPAYSVIVVGNGVSIILKQDQSIGHQVQGIVAELLTRGDHPRGVKVRLRDGRVGRVQALVSEEEGVRGENIVRGTDAGLGRNGEASSSPAPGQGRGRGRGGQNFRHVQDSRDDGYMWDESRSRNLSEYFSGLDLESQDEIGGWAASERSTVPEVKSEMVKCPVCGIFEGDERAVAHHVEGHFQD</sequence>
<evidence type="ECO:0000313" key="3">
    <source>
        <dbReference type="Proteomes" id="UP000800093"/>
    </source>
</evidence>
<feature type="compositionally biased region" description="Basic and acidic residues" evidence="1">
    <location>
        <begin position="154"/>
        <end position="164"/>
    </location>
</feature>
<dbReference type="InterPro" id="IPR019240">
    <property type="entry name" value="DUF2196"/>
</dbReference>
<dbReference type="PANTHER" id="PTHR40069">
    <property type="entry name" value="YWBE PROTEIN"/>
    <property type="match status" value="1"/>
</dbReference>
<comment type="caution">
    <text evidence="2">The sequence shown here is derived from an EMBL/GenBank/DDBJ whole genome shotgun (WGS) entry which is preliminary data.</text>
</comment>
<dbReference type="Pfam" id="PF09962">
    <property type="entry name" value="DUF2196"/>
    <property type="match status" value="1"/>
</dbReference>
<feature type="region of interest" description="Disordered" evidence="1">
    <location>
        <begin position="121"/>
        <end position="164"/>
    </location>
</feature>
<keyword evidence="3" id="KW-1185">Reference proteome</keyword>
<dbReference type="NCBIfam" id="TIGR03833">
    <property type="entry name" value="YwbE family protein"/>
    <property type="match status" value="1"/>
</dbReference>
<evidence type="ECO:0008006" key="4">
    <source>
        <dbReference type="Google" id="ProtNLM"/>
    </source>
</evidence>
<evidence type="ECO:0000256" key="1">
    <source>
        <dbReference type="SAM" id="MobiDB-lite"/>
    </source>
</evidence>
<organism evidence="2 3">
    <name type="scientific">Lojkania enalia</name>
    <dbReference type="NCBI Taxonomy" id="147567"/>
    <lineage>
        <taxon>Eukaryota</taxon>
        <taxon>Fungi</taxon>
        <taxon>Dikarya</taxon>
        <taxon>Ascomycota</taxon>
        <taxon>Pezizomycotina</taxon>
        <taxon>Dothideomycetes</taxon>
        <taxon>Pleosporomycetidae</taxon>
        <taxon>Pleosporales</taxon>
        <taxon>Pleosporales incertae sedis</taxon>
        <taxon>Lojkania</taxon>
    </lineage>
</organism>
<dbReference type="PANTHER" id="PTHR40069:SF1">
    <property type="entry name" value="YWBE PROTEIN"/>
    <property type="match status" value="1"/>
</dbReference>
<feature type="compositionally biased region" description="Basic residues" evidence="1">
    <location>
        <begin position="1"/>
        <end position="15"/>
    </location>
</feature>
<dbReference type="AlphaFoldDB" id="A0A9P4N6S0"/>
<dbReference type="EMBL" id="ML986589">
    <property type="protein sequence ID" value="KAF2267853.1"/>
    <property type="molecule type" value="Genomic_DNA"/>
</dbReference>
<feature type="region of interest" description="Disordered" evidence="1">
    <location>
        <begin position="1"/>
        <end position="44"/>
    </location>
</feature>
<proteinExistence type="predicted"/>
<reference evidence="3" key="1">
    <citation type="journal article" date="2020" name="Stud. Mycol.">
        <title>101 Dothideomycetes genomes: A test case for predicting lifestyles and emergence of pathogens.</title>
        <authorList>
            <person name="Haridas S."/>
            <person name="Albert R."/>
            <person name="Binder M."/>
            <person name="Bloem J."/>
            <person name="LaButti K."/>
            <person name="Salamov A."/>
            <person name="Andreopoulos B."/>
            <person name="Baker S."/>
            <person name="Barry K."/>
            <person name="Bills G."/>
            <person name="Bluhm B."/>
            <person name="Cannon C."/>
            <person name="Castanera R."/>
            <person name="Culley D."/>
            <person name="Daum C."/>
            <person name="Ezra D."/>
            <person name="Gonzalez J."/>
            <person name="Henrissat B."/>
            <person name="Kuo A."/>
            <person name="Liang C."/>
            <person name="Lipzen A."/>
            <person name="Lutzoni F."/>
            <person name="Magnuson J."/>
            <person name="Mondo S."/>
            <person name="Nolan M."/>
            <person name="Ohm R."/>
            <person name="Pangilinan J."/>
            <person name="Park H.-J."/>
            <person name="Ramirez L."/>
            <person name="Alfaro M."/>
            <person name="Sun H."/>
            <person name="Tritt A."/>
            <person name="Yoshinaga Y."/>
            <person name="Zwiers L.-H."/>
            <person name="Turgeon B."/>
            <person name="Goodwin S."/>
            <person name="Spatafora J."/>
            <person name="Crous P."/>
            <person name="Grigoriev I."/>
        </authorList>
    </citation>
    <scope>NUCLEOTIDE SEQUENCE [LARGE SCALE GENOMIC DNA]</scope>
    <source>
        <strain evidence="3">CBS 304.66</strain>
    </source>
</reference>